<protein>
    <submittedName>
        <fullName evidence="4">GNAT family N-acetyltransferase</fullName>
    </submittedName>
</protein>
<name>A0ABN2E622_9ACTN</name>
<evidence type="ECO:0000259" key="3">
    <source>
        <dbReference type="PROSITE" id="PS51186"/>
    </source>
</evidence>
<comment type="caution">
    <text evidence="4">The sequence shown here is derived from an EMBL/GenBank/DDBJ whole genome shotgun (WGS) entry which is preliminary data.</text>
</comment>
<dbReference type="CDD" id="cd04301">
    <property type="entry name" value="NAT_SF"/>
    <property type="match status" value="1"/>
</dbReference>
<sequence>MVLYQSQTRPTTHWVRADCQAVLVIDVQAVGPDDWKAWRELRLAALEEAPFAFGSRYADWVDATEERWRERLGSPGAYQVIASIDGVPAGMAGGFPDEPGVAELVSMWVAPTGRGRGVGNALMTAIETWARSTGATTLKLSVVPGNDPAHNLYLRHGYVDTDQPGDLMPDGVRRELVMHKPL</sequence>
<evidence type="ECO:0000256" key="1">
    <source>
        <dbReference type="ARBA" id="ARBA00022679"/>
    </source>
</evidence>
<dbReference type="PANTHER" id="PTHR43877">
    <property type="entry name" value="AMINOALKYLPHOSPHONATE N-ACETYLTRANSFERASE-RELATED-RELATED"/>
    <property type="match status" value="1"/>
</dbReference>
<dbReference type="EMBL" id="BAAAPH010000023">
    <property type="protein sequence ID" value="GAA1595150.1"/>
    <property type="molecule type" value="Genomic_DNA"/>
</dbReference>
<proteinExistence type="predicted"/>
<dbReference type="Gene3D" id="3.40.630.30">
    <property type="match status" value="1"/>
</dbReference>
<reference evidence="4 5" key="1">
    <citation type="journal article" date="2019" name="Int. J. Syst. Evol. Microbiol.">
        <title>The Global Catalogue of Microorganisms (GCM) 10K type strain sequencing project: providing services to taxonomists for standard genome sequencing and annotation.</title>
        <authorList>
            <consortium name="The Broad Institute Genomics Platform"/>
            <consortium name="The Broad Institute Genome Sequencing Center for Infectious Disease"/>
            <person name="Wu L."/>
            <person name="Ma J."/>
        </authorList>
    </citation>
    <scope>NUCLEOTIDE SEQUENCE [LARGE SCALE GENOMIC DNA]</scope>
    <source>
        <strain evidence="4 5">JCM 15572</strain>
    </source>
</reference>
<dbReference type="InterPro" id="IPR050832">
    <property type="entry name" value="Bact_Acetyltransf"/>
</dbReference>
<keyword evidence="2" id="KW-0012">Acyltransferase</keyword>
<dbReference type="Proteomes" id="UP001501705">
    <property type="component" value="Unassembled WGS sequence"/>
</dbReference>
<evidence type="ECO:0000313" key="5">
    <source>
        <dbReference type="Proteomes" id="UP001501705"/>
    </source>
</evidence>
<dbReference type="InterPro" id="IPR016181">
    <property type="entry name" value="Acyl_CoA_acyltransferase"/>
</dbReference>
<evidence type="ECO:0000313" key="4">
    <source>
        <dbReference type="EMBL" id="GAA1595150.1"/>
    </source>
</evidence>
<dbReference type="SUPFAM" id="SSF55729">
    <property type="entry name" value="Acyl-CoA N-acyltransferases (Nat)"/>
    <property type="match status" value="1"/>
</dbReference>
<accession>A0ABN2E622</accession>
<dbReference type="InterPro" id="IPR000182">
    <property type="entry name" value="GNAT_dom"/>
</dbReference>
<feature type="domain" description="N-acetyltransferase" evidence="3">
    <location>
        <begin position="25"/>
        <end position="182"/>
    </location>
</feature>
<organism evidence="4 5">
    <name type="scientific">Kribbella hippodromi</name>
    <dbReference type="NCBI Taxonomy" id="434347"/>
    <lineage>
        <taxon>Bacteria</taxon>
        <taxon>Bacillati</taxon>
        <taxon>Actinomycetota</taxon>
        <taxon>Actinomycetes</taxon>
        <taxon>Propionibacteriales</taxon>
        <taxon>Kribbellaceae</taxon>
        <taxon>Kribbella</taxon>
    </lineage>
</organism>
<gene>
    <name evidence="4" type="ORF">GCM10009804_59740</name>
</gene>
<dbReference type="PROSITE" id="PS51186">
    <property type="entry name" value="GNAT"/>
    <property type="match status" value="1"/>
</dbReference>
<dbReference type="Pfam" id="PF00583">
    <property type="entry name" value="Acetyltransf_1"/>
    <property type="match status" value="1"/>
</dbReference>
<keyword evidence="5" id="KW-1185">Reference proteome</keyword>
<keyword evidence="1" id="KW-0808">Transferase</keyword>
<evidence type="ECO:0000256" key="2">
    <source>
        <dbReference type="ARBA" id="ARBA00023315"/>
    </source>
</evidence>
<dbReference type="PANTHER" id="PTHR43877:SF2">
    <property type="entry name" value="AMINOALKYLPHOSPHONATE N-ACETYLTRANSFERASE-RELATED"/>
    <property type="match status" value="1"/>
</dbReference>